<evidence type="ECO:0008006" key="4">
    <source>
        <dbReference type="Google" id="ProtNLM"/>
    </source>
</evidence>
<dbReference type="InterPro" id="IPR005297">
    <property type="entry name" value="Lipoprotein_repeat"/>
</dbReference>
<evidence type="ECO:0000313" key="2">
    <source>
        <dbReference type="EMBL" id="PQA58741.1"/>
    </source>
</evidence>
<dbReference type="PANTHER" id="PTHR39335:SF1">
    <property type="entry name" value="BLL4220 PROTEIN"/>
    <property type="match status" value="1"/>
</dbReference>
<organism evidence="2 3">
    <name type="scientific">Siphonobacter curvatus</name>
    <dbReference type="NCBI Taxonomy" id="2094562"/>
    <lineage>
        <taxon>Bacteria</taxon>
        <taxon>Pseudomonadati</taxon>
        <taxon>Bacteroidota</taxon>
        <taxon>Cytophagia</taxon>
        <taxon>Cytophagales</taxon>
        <taxon>Cytophagaceae</taxon>
        <taxon>Siphonobacter</taxon>
    </lineage>
</organism>
<dbReference type="AlphaFoldDB" id="A0A2S7ILX4"/>
<dbReference type="PROSITE" id="PS51257">
    <property type="entry name" value="PROKAR_LIPOPROTEIN"/>
    <property type="match status" value="1"/>
</dbReference>
<dbReference type="PANTHER" id="PTHR39335">
    <property type="entry name" value="BLL4220 PROTEIN"/>
    <property type="match status" value="1"/>
</dbReference>
<gene>
    <name evidence="2" type="ORF">C5O19_03495</name>
</gene>
<comment type="caution">
    <text evidence="2">The sequence shown here is derived from an EMBL/GenBank/DDBJ whole genome shotgun (WGS) entry which is preliminary data.</text>
</comment>
<evidence type="ECO:0000313" key="3">
    <source>
        <dbReference type="Proteomes" id="UP000239590"/>
    </source>
</evidence>
<accession>A0A2S7ILX4</accession>
<feature type="signal peptide" evidence="1">
    <location>
        <begin position="1"/>
        <end position="23"/>
    </location>
</feature>
<proteinExistence type="predicted"/>
<dbReference type="GO" id="GO:0043448">
    <property type="term" value="P:alkane catabolic process"/>
    <property type="evidence" value="ECO:0007669"/>
    <property type="project" value="TreeGrafter"/>
</dbReference>
<keyword evidence="1" id="KW-0732">Signal</keyword>
<dbReference type="Pfam" id="PF03640">
    <property type="entry name" value="Lipoprotein_15"/>
    <property type="match status" value="2"/>
</dbReference>
<keyword evidence="3" id="KW-1185">Reference proteome</keyword>
<feature type="chain" id="PRO_5015658771" description="Lipoprotein" evidence="1">
    <location>
        <begin position="24"/>
        <end position="276"/>
    </location>
</feature>
<dbReference type="Proteomes" id="UP000239590">
    <property type="component" value="Unassembled WGS sequence"/>
</dbReference>
<sequence length="276" mass="29935">MYLKNFLYTLAAAVLLTACSSDSKDDQTTPAADVSIQSTSLGQVLTDSKGKTLYFFARDVAGASVCEGNCLGVWPVFYAENPKLASGLATADFATITRADGSKQTTYKGWPLYYYQNDAAAGDTKGDKVNNVWFVAKPHFSVMLGMAQLVGNDGKKYNGTYAEGTGETLFLVDSLGRTLYAFAPDKRDTNTYTKSDFSNNATWPLAEFSAKNVPSLLDAADFKTITVFGRTQLVYKGWPLYYFGPDNMQRGITKGVSVPRPGVWPIVNQSSAAAPQ</sequence>
<protein>
    <recommendedName>
        <fullName evidence="4">Lipoprotein</fullName>
    </recommendedName>
</protein>
<dbReference type="OrthoDB" id="597632at2"/>
<reference evidence="3" key="1">
    <citation type="submission" date="2018-02" db="EMBL/GenBank/DDBJ databases">
        <title>Genome sequencing of Solimonas sp. HR-BB.</title>
        <authorList>
            <person name="Lee Y."/>
            <person name="Jeon C.O."/>
        </authorList>
    </citation>
    <scope>NUCLEOTIDE SEQUENCE [LARGE SCALE GENOMIC DNA]</scope>
    <source>
        <strain evidence="3">HR-U</strain>
    </source>
</reference>
<dbReference type="EMBL" id="PTRA01000001">
    <property type="protein sequence ID" value="PQA58741.1"/>
    <property type="molecule type" value="Genomic_DNA"/>
</dbReference>
<evidence type="ECO:0000256" key="1">
    <source>
        <dbReference type="SAM" id="SignalP"/>
    </source>
</evidence>
<name>A0A2S7ILX4_9BACT</name>